<feature type="compositionally biased region" description="Low complexity" evidence="3">
    <location>
        <begin position="318"/>
        <end position="345"/>
    </location>
</feature>
<evidence type="ECO:0000256" key="1">
    <source>
        <dbReference type="ARBA" id="ARBA00022664"/>
    </source>
</evidence>
<dbReference type="AlphaFoldDB" id="A0A0D0BAB5"/>
<dbReference type="Proteomes" id="UP000054485">
    <property type="component" value="Unassembled WGS sequence"/>
</dbReference>
<evidence type="ECO:0000256" key="3">
    <source>
        <dbReference type="SAM" id="MobiDB-lite"/>
    </source>
</evidence>
<feature type="domain" description="CCHC-type" evidence="4">
    <location>
        <begin position="622"/>
        <end position="637"/>
    </location>
</feature>
<gene>
    <name evidence="5" type="ORF">CY34DRAFT_13650</name>
</gene>
<feature type="compositionally biased region" description="Basic and acidic residues" evidence="3">
    <location>
        <begin position="528"/>
        <end position="567"/>
    </location>
</feature>
<dbReference type="InterPro" id="IPR001878">
    <property type="entry name" value="Znf_CCHC"/>
</dbReference>
<keyword evidence="1" id="KW-0507">mRNA processing</keyword>
<dbReference type="InterPro" id="IPR036875">
    <property type="entry name" value="Znf_CCHC_sf"/>
</dbReference>
<evidence type="ECO:0000313" key="6">
    <source>
        <dbReference type="Proteomes" id="UP000054485"/>
    </source>
</evidence>
<organism evidence="5 6">
    <name type="scientific">Suillus luteus UH-Slu-Lm8-n1</name>
    <dbReference type="NCBI Taxonomy" id="930992"/>
    <lineage>
        <taxon>Eukaryota</taxon>
        <taxon>Fungi</taxon>
        <taxon>Dikarya</taxon>
        <taxon>Basidiomycota</taxon>
        <taxon>Agaricomycotina</taxon>
        <taxon>Agaricomycetes</taxon>
        <taxon>Agaricomycetidae</taxon>
        <taxon>Boletales</taxon>
        <taxon>Suillineae</taxon>
        <taxon>Suillaceae</taxon>
        <taxon>Suillus</taxon>
    </lineage>
</organism>
<feature type="region of interest" description="Disordered" evidence="3">
    <location>
        <begin position="73"/>
        <end position="122"/>
    </location>
</feature>
<reference evidence="6" key="2">
    <citation type="submission" date="2015-01" db="EMBL/GenBank/DDBJ databases">
        <title>Evolutionary Origins and Diversification of the Mycorrhizal Mutualists.</title>
        <authorList>
            <consortium name="DOE Joint Genome Institute"/>
            <consortium name="Mycorrhizal Genomics Consortium"/>
            <person name="Kohler A."/>
            <person name="Kuo A."/>
            <person name="Nagy L.G."/>
            <person name="Floudas D."/>
            <person name="Copeland A."/>
            <person name="Barry K.W."/>
            <person name="Cichocki N."/>
            <person name="Veneault-Fourrey C."/>
            <person name="LaButti K."/>
            <person name="Lindquist E.A."/>
            <person name="Lipzen A."/>
            <person name="Lundell T."/>
            <person name="Morin E."/>
            <person name="Murat C."/>
            <person name="Riley R."/>
            <person name="Ohm R."/>
            <person name="Sun H."/>
            <person name="Tunlid A."/>
            <person name="Henrissat B."/>
            <person name="Grigoriev I.V."/>
            <person name="Hibbett D.S."/>
            <person name="Martin F."/>
        </authorList>
    </citation>
    <scope>NUCLEOTIDE SEQUENCE [LARGE SCALE GENOMIC DNA]</scope>
    <source>
        <strain evidence="6">UH-Slu-Lm8-n1</strain>
    </source>
</reference>
<feature type="compositionally biased region" description="Basic and acidic residues" evidence="3">
    <location>
        <begin position="589"/>
        <end position="617"/>
    </location>
</feature>
<dbReference type="GO" id="GO:0006397">
    <property type="term" value="P:mRNA processing"/>
    <property type="evidence" value="ECO:0007669"/>
    <property type="project" value="UniProtKB-KW"/>
</dbReference>
<keyword evidence="2" id="KW-0863">Zinc-finger</keyword>
<dbReference type="GO" id="GO:0003676">
    <property type="term" value="F:nucleic acid binding"/>
    <property type="evidence" value="ECO:0007669"/>
    <property type="project" value="InterPro"/>
</dbReference>
<keyword evidence="2" id="KW-0862">Zinc</keyword>
<proteinExistence type="predicted"/>
<dbReference type="OrthoDB" id="3071436at2759"/>
<evidence type="ECO:0000256" key="2">
    <source>
        <dbReference type="PROSITE-ProRule" id="PRU00047"/>
    </source>
</evidence>
<dbReference type="HOGENOM" id="CLU_417474_0_0_1"/>
<feature type="compositionally biased region" description="Polar residues" evidence="3">
    <location>
        <begin position="155"/>
        <end position="164"/>
    </location>
</feature>
<feature type="compositionally biased region" description="Basic and acidic residues" evidence="3">
    <location>
        <begin position="135"/>
        <end position="150"/>
    </location>
</feature>
<evidence type="ECO:0000259" key="4">
    <source>
        <dbReference type="PROSITE" id="PS50158"/>
    </source>
</evidence>
<feature type="compositionally biased region" description="Polar residues" evidence="3">
    <location>
        <begin position="1"/>
        <end position="13"/>
    </location>
</feature>
<feature type="region of interest" description="Disordered" evidence="3">
    <location>
        <begin position="300"/>
        <end position="385"/>
    </location>
</feature>
<feature type="region of interest" description="Disordered" evidence="3">
    <location>
        <begin position="526"/>
        <end position="657"/>
    </location>
</feature>
<feature type="compositionally biased region" description="Low complexity" evidence="3">
    <location>
        <begin position="642"/>
        <end position="651"/>
    </location>
</feature>
<accession>A0A0D0BAB5</accession>
<sequence length="657" mass="73204">MSSHYNLRSQRSAVPSVEPCIPGTLAESPLTDTETYNTPTPSPTESPPVLVLVSPFSDPCAPIATWYERAEPYERVPSEEPENNKINENPFLSTSESSSDDENSPWTTADHHRCKSKRELPVRKDLVVEAEKLLTEEEKKHILNRRHVEEEALSQGLTPSTMDKGQSKGKNIDPRNWGDAGLEESNLDEGPEGGSEATSNDESDTVTRDPIQEAVEAAVRQATQKYEEQIRQLQNKLENKRTSKGKHKKAPKAKASKEKVTFDPIQEMVDKAIKHTSRAREWHATPPAVNAAAQIAKKSYLGHAFKDVRRPKKRNSDESTSASSSATEQSSMEDSSSSSEMDGSSPVKDRRASRLAHRAKKRKLARQKKILIKPVPPTEYDRSPDSHTFHRFMTEGKAYLEDGAKPMISTLVKCQIGLESGGSVDSSPSCLTIASRWTIGPSNEKNCTTVIKEIDKWVRDYISDLNELWMMIGNVPNREKVMKFWFGLNPTIQKELYKMHLNPEISALSKVQHTAEIIELAHSVATETRGRDETHKSDKKSGARTDKANSSSRKNDGPSSESRDSGGHTKANGLHRGSRRGHTGQGGKPPKDRTQDDKRSSDTRGPKLSKEEHDKLMSEGQCFICKETGHMSRQCPKRTTVPSSPGSSRRLSLADRW</sequence>
<dbReference type="SMART" id="SM00343">
    <property type="entry name" value="ZnF_C2HC"/>
    <property type="match status" value="1"/>
</dbReference>
<keyword evidence="6" id="KW-1185">Reference proteome</keyword>
<dbReference type="PROSITE" id="PS50158">
    <property type="entry name" value="ZF_CCHC"/>
    <property type="match status" value="1"/>
</dbReference>
<name>A0A0D0BAB5_9AGAM</name>
<feature type="compositionally biased region" description="Acidic residues" evidence="3">
    <location>
        <begin position="181"/>
        <end position="191"/>
    </location>
</feature>
<protein>
    <submittedName>
        <fullName evidence="5">Unplaced genomic scaffold CY34scaffold_168, whole genome shotgun sequence</fullName>
    </submittedName>
</protein>
<feature type="compositionally biased region" description="Low complexity" evidence="3">
    <location>
        <begin position="86"/>
        <end position="97"/>
    </location>
</feature>
<evidence type="ECO:0000313" key="5">
    <source>
        <dbReference type="EMBL" id="KIK40523.1"/>
    </source>
</evidence>
<keyword evidence="2" id="KW-0479">Metal-binding</keyword>
<feature type="region of interest" description="Disordered" evidence="3">
    <location>
        <begin position="234"/>
        <end position="263"/>
    </location>
</feature>
<feature type="compositionally biased region" description="Basic residues" evidence="3">
    <location>
        <begin position="353"/>
        <end position="371"/>
    </location>
</feature>
<dbReference type="Pfam" id="PF00098">
    <property type="entry name" value="zf-CCHC"/>
    <property type="match status" value="1"/>
</dbReference>
<dbReference type="EMBL" id="KN835299">
    <property type="protein sequence ID" value="KIK40523.1"/>
    <property type="molecule type" value="Genomic_DNA"/>
</dbReference>
<dbReference type="InParanoid" id="A0A0D0BAB5"/>
<reference evidence="5 6" key="1">
    <citation type="submission" date="2014-04" db="EMBL/GenBank/DDBJ databases">
        <authorList>
            <consortium name="DOE Joint Genome Institute"/>
            <person name="Kuo A."/>
            <person name="Ruytinx J."/>
            <person name="Rineau F."/>
            <person name="Colpaert J."/>
            <person name="Kohler A."/>
            <person name="Nagy L.G."/>
            <person name="Floudas D."/>
            <person name="Copeland A."/>
            <person name="Barry K.W."/>
            <person name="Cichocki N."/>
            <person name="Veneault-Fourrey C."/>
            <person name="LaButti K."/>
            <person name="Lindquist E.A."/>
            <person name="Lipzen A."/>
            <person name="Lundell T."/>
            <person name="Morin E."/>
            <person name="Murat C."/>
            <person name="Sun H."/>
            <person name="Tunlid A."/>
            <person name="Henrissat B."/>
            <person name="Grigoriev I.V."/>
            <person name="Hibbett D.S."/>
            <person name="Martin F."/>
            <person name="Nordberg H.P."/>
            <person name="Cantor M.N."/>
            <person name="Hua S.X."/>
        </authorList>
    </citation>
    <scope>NUCLEOTIDE SEQUENCE [LARGE SCALE GENOMIC DNA]</scope>
    <source>
        <strain evidence="5 6">UH-Slu-Lm8-n1</strain>
    </source>
</reference>
<feature type="compositionally biased region" description="Basic residues" evidence="3">
    <location>
        <begin position="242"/>
        <end position="254"/>
    </location>
</feature>
<dbReference type="SUPFAM" id="SSF57756">
    <property type="entry name" value="Retrovirus zinc finger-like domains"/>
    <property type="match status" value="1"/>
</dbReference>
<feature type="region of interest" description="Disordered" evidence="3">
    <location>
        <begin position="135"/>
        <end position="211"/>
    </location>
</feature>
<dbReference type="Gene3D" id="4.10.60.10">
    <property type="entry name" value="Zinc finger, CCHC-type"/>
    <property type="match status" value="1"/>
</dbReference>
<dbReference type="GO" id="GO:0008270">
    <property type="term" value="F:zinc ion binding"/>
    <property type="evidence" value="ECO:0007669"/>
    <property type="project" value="UniProtKB-KW"/>
</dbReference>
<feature type="region of interest" description="Disordered" evidence="3">
    <location>
        <begin position="1"/>
        <end position="51"/>
    </location>
</feature>
<dbReference type="STRING" id="930992.A0A0D0BAB5"/>
<feature type="compositionally biased region" description="Basic and acidic residues" evidence="3">
    <location>
        <begin position="73"/>
        <end position="85"/>
    </location>
</feature>